<organism evidence="2 3">
    <name type="scientific">Zasmidium cellare</name>
    <name type="common">Wine cellar mold</name>
    <name type="synonym">Racodium cellare</name>
    <dbReference type="NCBI Taxonomy" id="395010"/>
    <lineage>
        <taxon>Eukaryota</taxon>
        <taxon>Fungi</taxon>
        <taxon>Dikarya</taxon>
        <taxon>Ascomycota</taxon>
        <taxon>Pezizomycotina</taxon>
        <taxon>Dothideomycetes</taxon>
        <taxon>Dothideomycetidae</taxon>
        <taxon>Mycosphaerellales</taxon>
        <taxon>Mycosphaerellaceae</taxon>
        <taxon>Zasmidium</taxon>
    </lineage>
</organism>
<sequence>MTHHQPIIPAGMTPREAIADAMYRCLLGLDTANLALFESAWSNEHTVLFEMGTNAMHGLEEIKSKMYNLISTLDTHHNISNVRIDAQPGAKTAYMTAYALAQHHRSGEGVDTKSEHLISGAYYFIDVVEDGDGVWRIKEWRMTVAWLDGDRSIVGQ</sequence>
<name>A0ABR0DXC6_ZASCE</name>
<accession>A0ABR0DXC6</accession>
<dbReference type="CDD" id="cd00531">
    <property type="entry name" value="NTF2_like"/>
    <property type="match status" value="1"/>
</dbReference>
<gene>
    <name evidence="2" type="ORF">PRZ48_014845</name>
</gene>
<dbReference type="SUPFAM" id="SSF54427">
    <property type="entry name" value="NTF2-like"/>
    <property type="match status" value="1"/>
</dbReference>
<dbReference type="InterPro" id="IPR032710">
    <property type="entry name" value="NTF2-like_dom_sf"/>
</dbReference>
<dbReference type="Pfam" id="PF13577">
    <property type="entry name" value="SnoaL_4"/>
    <property type="match status" value="1"/>
</dbReference>
<keyword evidence="3" id="KW-1185">Reference proteome</keyword>
<comment type="caution">
    <text evidence="2">The sequence shown here is derived from an EMBL/GenBank/DDBJ whole genome shotgun (WGS) entry which is preliminary data.</text>
</comment>
<protein>
    <recommendedName>
        <fullName evidence="1">SnoaL-like domain-containing protein</fullName>
    </recommendedName>
</protein>
<proteinExistence type="predicted"/>
<evidence type="ECO:0000313" key="3">
    <source>
        <dbReference type="Proteomes" id="UP001305779"/>
    </source>
</evidence>
<reference evidence="2 3" key="1">
    <citation type="journal article" date="2023" name="G3 (Bethesda)">
        <title>A chromosome-level genome assembly of Zasmidium syzygii isolated from banana leaves.</title>
        <authorList>
            <person name="van Westerhoven A.C."/>
            <person name="Mehrabi R."/>
            <person name="Talebi R."/>
            <person name="Steentjes M.B.F."/>
            <person name="Corcolon B."/>
            <person name="Chong P.A."/>
            <person name="Kema G.H.J."/>
            <person name="Seidl M.F."/>
        </authorList>
    </citation>
    <scope>NUCLEOTIDE SEQUENCE [LARGE SCALE GENOMIC DNA]</scope>
    <source>
        <strain evidence="2 3">P124</strain>
    </source>
</reference>
<evidence type="ECO:0000259" key="1">
    <source>
        <dbReference type="Pfam" id="PF13577"/>
    </source>
</evidence>
<dbReference type="EMBL" id="JAXOVC010000015">
    <property type="protein sequence ID" value="KAK4493660.1"/>
    <property type="molecule type" value="Genomic_DNA"/>
</dbReference>
<evidence type="ECO:0000313" key="2">
    <source>
        <dbReference type="EMBL" id="KAK4493660.1"/>
    </source>
</evidence>
<dbReference type="InterPro" id="IPR037401">
    <property type="entry name" value="SnoaL-like"/>
</dbReference>
<feature type="domain" description="SnoaL-like" evidence="1">
    <location>
        <begin position="15"/>
        <end position="141"/>
    </location>
</feature>
<dbReference type="Proteomes" id="UP001305779">
    <property type="component" value="Unassembled WGS sequence"/>
</dbReference>
<dbReference type="Gene3D" id="3.10.450.50">
    <property type="match status" value="1"/>
</dbReference>